<dbReference type="InterPro" id="IPR036291">
    <property type="entry name" value="NAD(P)-bd_dom_sf"/>
</dbReference>
<keyword evidence="3" id="KW-1185">Reference proteome</keyword>
<gene>
    <name evidence="2" type="ORF">NCTC11636_02608</name>
</gene>
<feature type="domain" description="UDP-glucose/GDP-mannose dehydrogenase N-terminal" evidence="1">
    <location>
        <begin position="3"/>
        <end position="33"/>
    </location>
</feature>
<dbReference type="Gene3D" id="3.40.50.720">
    <property type="entry name" value="NAD(P)-binding Rossmann-like Domain"/>
    <property type="match status" value="1"/>
</dbReference>
<dbReference type="GO" id="GO:0016616">
    <property type="term" value="F:oxidoreductase activity, acting on the CH-OH group of donors, NAD or NADP as acceptor"/>
    <property type="evidence" value="ECO:0007669"/>
    <property type="project" value="InterPro"/>
</dbReference>
<dbReference type="AlphaFoldDB" id="A0A448HKP8"/>
<evidence type="ECO:0000313" key="3">
    <source>
        <dbReference type="Proteomes" id="UP000266895"/>
    </source>
</evidence>
<evidence type="ECO:0000259" key="1">
    <source>
        <dbReference type="Pfam" id="PF03721"/>
    </source>
</evidence>
<dbReference type="InterPro" id="IPR001732">
    <property type="entry name" value="UDP-Glc/GDP-Man_DH_N"/>
</dbReference>
<dbReference type="SUPFAM" id="SSF51735">
    <property type="entry name" value="NAD(P)-binding Rossmann-fold domains"/>
    <property type="match status" value="1"/>
</dbReference>
<protein>
    <submittedName>
        <fullName evidence="2">UDP-N-acetyl-D-mannosamine dehydrogenase</fullName>
    </submittedName>
</protein>
<sequence length="33" mass="3283">MTRIAVVGLGYIGLPTAIVLARAGAEVIGVDVS</sequence>
<dbReference type="Pfam" id="PF03721">
    <property type="entry name" value="UDPG_MGDP_dh_N"/>
    <property type="match status" value="1"/>
</dbReference>
<dbReference type="EMBL" id="LR134350">
    <property type="protein sequence ID" value="VEG30129.1"/>
    <property type="molecule type" value="Genomic_DNA"/>
</dbReference>
<dbReference type="GO" id="GO:0051287">
    <property type="term" value="F:NAD binding"/>
    <property type="evidence" value="ECO:0007669"/>
    <property type="project" value="InterPro"/>
</dbReference>
<proteinExistence type="predicted"/>
<dbReference type="KEGG" id="ahw:NCTC11636_02608"/>
<dbReference type="Proteomes" id="UP000266895">
    <property type="component" value="Chromosome"/>
</dbReference>
<evidence type="ECO:0000313" key="2">
    <source>
        <dbReference type="EMBL" id="VEG30129.1"/>
    </source>
</evidence>
<accession>A0A448HKP8</accession>
<reference evidence="2 3" key="1">
    <citation type="submission" date="2018-12" db="EMBL/GenBank/DDBJ databases">
        <authorList>
            <consortium name="Pathogen Informatics"/>
        </authorList>
    </citation>
    <scope>NUCLEOTIDE SEQUENCE [LARGE SCALE GENOMIC DNA]</scope>
    <source>
        <strain evidence="2 3">NCTC11636</strain>
    </source>
</reference>
<organism evidence="2 3">
    <name type="scientific">Actinomyces howellii</name>
    <dbReference type="NCBI Taxonomy" id="52771"/>
    <lineage>
        <taxon>Bacteria</taxon>
        <taxon>Bacillati</taxon>
        <taxon>Actinomycetota</taxon>
        <taxon>Actinomycetes</taxon>
        <taxon>Actinomycetales</taxon>
        <taxon>Actinomycetaceae</taxon>
        <taxon>Actinomyces</taxon>
    </lineage>
</organism>
<name>A0A448HKP8_9ACTO</name>